<feature type="region of interest" description="Disordered" evidence="1">
    <location>
        <begin position="171"/>
        <end position="267"/>
    </location>
</feature>
<protein>
    <recommendedName>
        <fullName evidence="2">GIY-YIG domain-containing protein</fullName>
    </recommendedName>
</protein>
<gene>
    <name evidence="3" type="ORF">LCGC14_1460400</name>
</gene>
<feature type="compositionally biased region" description="Polar residues" evidence="1">
    <location>
        <begin position="575"/>
        <end position="592"/>
    </location>
</feature>
<dbReference type="Pfam" id="PF01541">
    <property type="entry name" value="GIY-YIG"/>
    <property type="match status" value="1"/>
</dbReference>
<reference evidence="3" key="1">
    <citation type="journal article" date="2015" name="Nature">
        <title>Complex archaea that bridge the gap between prokaryotes and eukaryotes.</title>
        <authorList>
            <person name="Spang A."/>
            <person name="Saw J.H."/>
            <person name="Jorgensen S.L."/>
            <person name="Zaremba-Niedzwiedzka K."/>
            <person name="Martijn J."/>
            <person name="Lind A.E."/>
            <person name="van Eijk R."/>
            <person name="Schleper C."/>
            <person name="Guy L."/>
            <person name="Ettema T.J."/>
        </authorList>
    </citation>
    <scope>NUCLEOTIDE SEQUENCE</scope>
</reference>
<dbReference type="CDD" id="cd10443">
    <property type="entry name" value="GIY-YIG_HE_Tlr8p_PBC-V_like"/>
    <property type="match status" value="1"/>
</dbReference>
<feature type="compositionally biased region" description="Basic and acidic residues" evidence="1">
    <location>
        <begin position="423"/>
        <end position="500"/>
    </location>
</feature>
<dbReference type="SUPFAM" id="SSF82771">
    <property type="entry name" value="GIY-YIG endonuclease"/>
    <property type="match status" value="1"/>
</dbReference>
<dbReference type="Gene3D" id="3.40.1440.10">
    <property type="entry name" value="GIY-YIG endonuclease"/>
    <property type="match status" value="1"/>
</dbReference>
<sequence length="718" mass="83131">MVKSEKTPSGYIYRANNIHNGKNYLGKTGKTIEERWSEHLEDGRALKRVREANPDKKIYGTHLDNALAKYGPDAFIVTQEDIAYSEAELKEKERYYVKKYDSMNPDKGYSMTEGGEGGRIRPEVIEKLRKIGKEKANDPEWVKKVSKGVSDKYQNDPEYYNKQVKERIERAKDPDWRAKMTKINQERAKDPDWRAKMTKINQERAKDPDWIEKMTKINQEKGKDPKFREKMRKVGSEKWENDLEYQKKQLQERRERGDDPKFREKMRDVNRRYKKEIKDKKEFLEDIQKMQSKEIAKKYDMNRSTLNKRIHEMLGEHGVKNYKEAGNYLEGKNLDKVVKDINERLDKPFQNYEGKPISSNKREFLEDIKNMLKNEINYKYRMGAKSITRKIKEMLGEYGVKNYTEAKKYLNGKNLDEVLKDIEQRSVEKPDDNKISEGTSKKIDEESKEQKEKEIKKSETSEDKPEVGKEKKQEKTEEGQKEKEVKESMEKPAEQQEHEVPNSQEIVQEEAREKLDNKASESSESLTDEHSEELTEDPKKTEDENLPEQEEGELGTLENVSNEQPKSQAEKTLKTKSNASLENSDQNISFKTSGLKPPDSGAKEGDIVIINGVEYVVKEVRPVINRGIFFDTFQGATDGRIGRDIDGIDQNKLEKQNDYNGVEDLPDSGDEDFTGIEEDLPEEGSDFAGIDTPLENCDVDYDKVAKEYSDGGESGGAS</sequence>
<evidence type="ECO:0000259" key="2">
    <source>
        <dbReference type="SMART" id="SM00465"/>
    </source>
</evidence>
<dbReference type="InterPro" id="IPR000305">
    <property type="entry name" value="GIY-YIG_endonuc"/>
</dbReference>
<feature type="compositionally biased region" description="Polar residues" evidence="1">
    <location>
        <begin position="558"/>
        <end position="567"/>
    </location>
</feature>
<accession>A0A0F9K1A6</accession>
<evidence type="ECO:0000313" key="3">
    <source>
        <dbReference type="EMBL" id="KKM68486.1"/>
    </source>
</evidence>
<feature type="compositionally biased region" description="Basic and acidic residues" evidence="1">
    <location>
        <begin position="509"/>
        <end position="543"/>
    </location>
</feature>
<feature type="domain" description="GIY-YIG" evidence="2">
    <location>
        <begin position="9"/>
        <end position="115"/>
    </location>
</feature>
<feature type="compositionally biased region" description="Acidic residues" evidence="1">
    <location>
        <begin position="664"/>
        <end position="685"/>
    </location>
</feature>
<feature type="region of interest" description="Disordered" evidence="1">
    <location>
        <begin position="423"/>
        <end position="604"/>
    </location>
</feature>
<feature type="region of interest" description="Disordered" evidence="1">
    <location>
        <begin position="652"/>
        <end position="692"/>
    </location>
</feature>
<name>A0A0F9K1A6_9ZZZZ</name>
<comment type="caution">
    <text evidence="3">The sequence shown here is derived from an EMBL/GenBank/DDBJ whole genome shotgun (WGS) entry which is preliminary data.</text>
</comment>
<proteinExistence type="predicted"/>
<evidence type="ECO:0000256" key="1">
    <source>
        <dbReference type="SAM" id="MobiDB-lite"/>
    </source>
</evidence>
<dbReference type="SMART" id="SM00465">
    <property type="entry name" value="GIYc"/>
    <property type="match status" value="1"/>
</dbReference>
<feature type="compositionally biased region" description="Acidic residues" evidence="1">
    <location>
        <begin position="544"/>
        <end position="553"/>
    </location>
</feature>
<dbReference type="AlphaFoldDB" id="A0A0F9K1A6"/>
<dbReference type="EMBL" id="LAZR01010158">
    <property type="protein sequence ID" value="KKM68486.1"/>
    <property type="molecule type" value="Genomic_DNA"/>
</dbReference>
<dbReference type="InterPro" id="IPR035901">
    <property type="entry name" value="GIY-YIG_endonuc_sf"/>
</dbReference>
<organism evidence="3">
    <name type="scientific">marine sediment metagenome</name>
    <dbReference type="NCBI Taxonomy" id="412755"/>
    <lineage>
        <taxon>unclassified sequences</taxon>
        <taxon>metagenomes</taxon>
        <taxon>ecological metagenomes</taxon>
    </lineage>
</organism>